<feature type="region of interest" description="Disordered" evidence="1">
    <location>
        <begin position="1"/>
        <end position="21"/>
    </location>
</feature>
<proteinExistence type="predicted"/>
<reference evidence="2" key="2">
    <citation type="journal article" date="2023" name="IMA Fungus">
        <title>Comparative genomic study of the Penicillium genus elucidates a diverse pangenome and 15 lateral gene transfer events.</title>
        <authorList>
            <person name="Petersen C."/>
            <person name="Sorensen T."/>
            <person name="Nielsen M.R."/>
            <person name="Sondergaard T.E."/>
            <person name="Sorensen J.L."/>
            <person name="Fitzpatrick D.A."/>
            <person name="Frisvad J.C."/>
            <person name="Nielsen K.L."/>
        </authorList>
    </citation>
    <scope>NUCLEOTIDE SEQUENCE</scope>
    <source>
        <strain evidence="2">IBT 26290</strain>
    </source>
</reference>
<dbReference type="EMBL" id="JAPQKN010000004">
    <property type="protein sequence ID" value="KAJ5159514.1"/>
    <property type="molecule type" value="Genomic_DNA"/>
</dbReference>
<accession>A0A9W9LJ85</accession>
<keyword evidence="3" id="KW-1185">Reference proteome</keyword>
<comment type="caution">
    <text evidence="2">The sequence shown here is derived from an EMBL/GenBank/DDBJ whole genome shotgun (WGS) entry which is preliminary data.</text>
</comment>
<name>A0A9W9LJ85_9EURO</name>
<sequence length="247" mass="27683">MTSQDTITTSPDTEDRWWLPGPPPSRRLISIEAVELSSRTDELIDQPQVPIRQVDLWSTHNCITPTLQPYFEKQCIGTGTSGSLAPSPKQQLESILEAGSTIHPIPGEKLYLFHCCANKATPAVLESFVRRGPSIRFARPNGYFSRTPAVYWTNSLDFAFAWGVFTATGKWTTLHRDEHFECIIYVSEVNLAEISTPNGMYLMAVPEGAEREKILVNVREPKVINLLPAANLLRSCSFFPCVAFAFY</sequence>
<dbReference type="AlphaFoldDB" id="A0A9W9LJ85"/>
<reference evidence="2" key="1">
    <citation type="submission" date="2022-11" db="EMBL/GenBank/DDBJ databases">
        <authorList>
            <person name="Petersen C."/>
        </authorList>
    </citation>
    <scope>NUCLEOTIDE SEQUENCE</scope>
    <source>
        <strain evidence="2">IBT 26290</strain>
    </source>
</reference>
<dbReference type="GeneID" id="81427819"/>
<evidence type="ECO:0000256" key="1">
    <source>
        <dbReference type="SAM" id="MobiDB-lite"/>
    </source>
</evidence>
<feature type="compositionally biased region" description="Polar residues" evidence="1">
    <location>
        <begin position="1"/>
        <end position="11"/>
    </location>
</feature>
<gene>
    <name evidence="2" type="ORF">N7482_006518</name>
</gene>
<organism evidence="2 3">
    <name type="scientific">Penicillium canariense</name>
    <dbReference type="NCBI Taxonomy" id="189055"/>
    <lineage>
        <taxon>Eukaryota</taxon>
        <taxon>Fungi</taxon>
        <taxon>Dikarya</taxon>
        <taxon>Ascomycota</taxon>
        <taxon>Pezizomycotina</taxon>
        <taxon>Eurotiomycetes</taxon>
        <taxon>Eurotiomycetidae</taxon>
        <taxon>Eurotiales</taxon>
        <taxon>Aspergillaceae</taxon>
        <taxon>Penicillium</taxon>
    </lineage>
</organism>
<protein>
    <submittedName>
        <fullName evidence="2">Uncharacterized protein</fullName>
    </submittedName>
</protein>
<dbReference type="RefSeq" id="XP_056541072.1">
    <property type="nucleotide sequence ID" value="XM_056688643.1"/>
</dbReference>
<evidence type="ECO:0000313" key="2">
    <source>
        <dbReference type="EMBL" id="KAJ5159514.1"/>
    </source>
</evidence>
<dbReference type="OrthoDB" id="3718975at2759"/>
<evidence type="ECO:0000313" key="3">
    <source>
        <dbReference type="Proteomes" id="UP001149163"/>
    </source>
</evidence>
<dbReference type="Proteomes" id="UP001149163">
    <property type="component" value="Unassembled WGS sequence"/>
</dbReference>